<dbReference type="AlphaFoldDB" id="A0A1M3TET7"/>
<organism evidence="1 2">
    <name type="scientific">Aspergillus luchuensis (strain CBS 106.47)</name>
    <dbReference type="NCBI Taxonomy" id="1137211"/>
    <lineage>
        <taxon>Eukaryota</taxon>
        <taxon>Fungi</taxon>
        <taxon>Dikarya</taxon>
        <taxon>Ascomycota</taxon>
        <taxon>Pezizomycotina</taxon>
        <taxon>Eurotiomycetes</taxon>
        <taxon>Eurotiomycetidae</taxon>
        <taxon>Eurotiales</taxon>
        <taxon>Aspergillaceae</taxon>
        <taxon>Aspergillus</taxon>
        <taxon>Aspergillus subgen. Circumdati</taxon>
    </lineage>
</organism>
<dbReference type="VEuPathDB" id="FungiDB:ASPFODRAFT_47772"/>
<reference evidence="2" key="1">
    <citation type="journal article" date="2017" name="Genome Biol.">
        <title>Comparative genomics reveals high biological diversity and specific adaptations in the industrially and medically important fungal genus Aspergillus.</title>
        <authorList>
            <person name="de Vries R.P."/>
            <person name="Riley R."/>
            <person name="Wiebenga A."/>
            <person name="Aguilar-Osorio G."/>
            <person name="Amillis S."/>
            <person name="Uchima C.A."/>
            <person name="Anderluh G."/>
            <person name="Asadollahi M."/>
            <person name="Askin M."/>
            <person name="Barry K."/>
            <person name="Battaglia E."/>
            <person name="Bayram O."/>
            <person name="Benocci T."/>
            <person name="Braus-Stromeyer S.A."/>
            <person name="Caldana C."/>
            <person name="Canovas D."/>
            <person name="Cerqueira G.C."/>
            <person name="Chen F."/>
            <person name="Chen W."/>
            <person name="Choi C."/>
            <person name="Clum A."/>
            <person name="Dos Santos R.A."/>
            <person name="Damasio A.R."/>
            <person name="Diallinas G."/>
            <person name="Emri T."/>
            <person name="Fekete E."/>
            <person name="Flipphi M."/>
            <person name="Freyberg S."/>
            <person name="Gallo A."/>
            <person name="Gournas C."/>
            <person name="Habgood R."/>
            <person name="Hainaut M."/>
            <person name="Harispe M.L."/>
            <person name="Henrissat B."/>
            <person name="Hilden K.S."/>
            <person name="Hope R."/>
            <person name="Hossain A."/>
            <person name="Karabika E."/>
            <person name="Karaffa L."/>
            <person name="Karanyi Z."/>
            <person name="Krasevec N."/>
            <person name="Kuo A."/>
            <person name="Kusch H."/>
            <person name="LaButti K."/>
            <person name="Lagendijk E.L."/>
            <person name="Lapidus A."/>
            <person name="Levasseur A."/>
            <person name="Lindquist E."/>
            <person name="Lipzen A."/>
            <person name="Logrieco A.F."/>
            <person name="MacCabe A."/>
            <person name="Maekelae M.R."/>
            <person name="Malavazi I."/>
            <person name="Melin P."/>
            <person name="Meyer V."/>
            <person name="Mielnichuk N."/>
            <person name="Miskei M."/>
            <person name="Molnar A.P."/>
            <person name="Mule G."/>
            <person name="Ngan C.Y."/>
            <person name="Orejas M."/>
            <person name="Orosz E."/>
            <person name="Ouedraogo J.P."/>
            <person name="Overkamp K.M."/>
            <person name="Park H.-S."/>
            <person name="Perrone G."/>
            <person name="Piumi F."/>
            <person name="Punt P.J."/>
            <person name="Ram A.F."/>
            <person name="Ramon A."/>
            <person name="Rauscher S."/>
            <person name="Record E."/>
            <person name="Riano-Pachon D.M."/>
            <person name="Robert V."/>
            <person name="Roehrig J."/>
            <person name="Ruller R."/>
            <person name="Salamov A."/>
            <person name="Salih N.S."/>
            <person name="Samson R.A."/>
            <person name="Sandor E."/>
            <person name="Sanguinetti M."/>
            <person name="Schuetze T."/>
            <person name="Sepcic K."/>
            <person name="Shelest E."/>
            <person name="Sherlock G."/>
            <person name="Sophianopoulou V."/>
            <person name="Squina F.M."/>
            <person name="Sun H."/>
            <person name="Susca A."/>
            <person name="Todd R.B."/>
            <person name="Tsang A."/>
            <person name="Unkles S.E."/>
            <person name="van de Wiele N."/>
            <person name="van Rossen-Uffink D."/>
            <person name="Oliveira J.V."/>
            <person name="Vesth T.C."/>
            <person name="Visser J."/>
            <person name="Yu J.-H."/>
            <person name="Zhou M."/>
            <person name="Andersen M.R."/>
            <person name="Archer D.B."/>
            <person name="Baker S.E."/>
            <person name="Benoit I."/>
            <person name="Brakhage A.A."/>
            <person name="Braus G.H."/>
            <person name="Fischer R."/>
            <person name="Frisvad J.C."/>
            <person name="Goldman G.H."/>
            <person name="Houbraken J."/>
            <person name="Oakley B."/>
            <person name="Pocsi I."/>
            <person name="Scazzocchio C."/>
            <person name="Seiboth B."/>
            <person name="vanKuyk P.A."/>
            <person name="Wortman J."/>
            <person name="Dyer P.S."/>
            <person name="Grigoriev I.V."/>
        </authorList>
    </citation>
    <scope>NUCLEOTIDE SEQUENCE [LARGE SCALE GENOMIC DNA]</scope>
    <source>
        <strain evidence="2">CBS 106.47</strain>
    </source>
</reference>
<evidence type="ECO:0000313" key="1">
    <source>
        <dbReference type="EMBL" id="OJZ85245.1"/>
    </source>
</evidence>
<accession>A0A1M3TET7</accession>
<name>A0A1M3TET7_ASPLC</name>
<evidence type="ECO:0000313" key="2">
    <source>
        <dbReference type="Proteomes" id="UP000184063"/>
    </source>
</evidence>
<gene>
    <name evidence="1" type="ORF">ASPFODRAFT_47772</name>
</gene>
<dbReference type="Proteomes" id="UP000184063">
    <property type="component" value="Unassembled WGS sequence"/>
</dbReference>
<sequence length="78" mass="9229">MGKSMLFYIHQLRIKNRCPILLEVFGYPYGETRKDPILMMGNTWDNDIIRLRGSLIMVDMYSESSLSFFRVQTLLSNY</sequence>
<dbReference type="EMBL" id="KV878243">
    <property type="protein sequence ID" value="OJZ85245.1"/>
    <property type="molecule type" value="Genomic_DNA"/>
</dbReference>
<protein>
    <submittedName>
        <fullName evidence="1">Uncharacterized protein</fullName>
    </submittedName>
</protein>
<proteinExistence type="predicted"/>